<organism evidence="13 14">
    <name type="scientific">Trichogramma kaykai</name>
    <dbReference type="NCBI Taxonomy" id="54128"/>
    <lineage>
        <taxon>Eukaryota</taxon>
        <taxon>Metazoa</taxon>
        <taxon>Ecdysozoa</taxon>
        <taxon>Arthropoda</taxon>
        <taxon>Hexapoda</taxon>
        <taxon>Insecta</taxon>
        <taxon>Pterygota</taxon>
        <taxon>Neoptera</taxon>
        <taxon>Endopterygota</taxon>
        <taxon>Hymenoptera</taxon>
        <taxon>Apocrita</taxon>
        <taxon>Proctotrupomorpha</taxon>
        <taxon>Chalcidoidea</taxon>
        <taxon>Trichogrammatidae</taxon>
        <taxon>Trichogramma</taxon>
    </lineage>
</organism>
<evidence type="ECO:0000259" key="12">
    <source>
        <dbReference type="Pfam" id="PF02602"/>
    </source>
</evidence>
<evidence type="ECO:0000256" key="10">
    <source>
        <dbReference type="ARBA" id="ARBA00048617"/>
    </source>
</evidence>
<gene>
    <name evidence="13" type="ORF">TKK_006555</name>
</gene>
<dbReference type="Pfam" id="PF02602">
    <property type="entry name" value="HEM4"/>
    <property type="match status" value="1"/>
</dbReference>
<proteinExistence type="inferred from homology"/>
<dbReference type="GO" id="GO:0004852">
    <property type="term" value="F:uroporphyrinogen-III synthase activity"/>
    <property type="evidence" value="ECO:0007669"/>
    <property type="project" value="UniProtKB-EC"/>
</dbReference>
<evidence type="ECO:0000256" key="11">
    <source>
        <dbReference type="ARBA" id="ARBA00060039"/>
    </source>
</evidence>
<dbReference type="Gene3D" id="3.40.50.10090">
    <property type="match status" value="2"/>
</dbReference>
<dbReference type="InterPro" id="IPR003754">
    <property type="entry name" value="4pyrrol_synth_uPrphyn_synth"/>
</dbReference>
<dbReference type="Proteomes" id="UP001627154">
    <property type="component" value="Unassembled WGS sequence"/>
</dbReference>
<evidence type="ECO:0000256" key="6">
    <source>
        <dbReference type="ARBA" id="ARBA00023244"/>
    </source>
</evidence>
<dbReference type="PANTHER" id="PTHR12390:SF0">
    <property type="entry name" value="UROPORPHYRINOGEN-III SYNTHASE"/>
    <property type="match status" value="1"/>
</dbReference>
<evidence type="ECO:0000256" key="3">
    <source>
        <dbReference type="ARBA" id="ARBA00013109"/>
    </source>
</evidence>
<keyword evidence="14" id="KW-1185">Reference proteome</keyword>
<evidence type="ECO:0000256" key="4">
    <source>
        <dbReference type="ARBA" id="ARBA00023133"/>
    </source>
</evidence>
<dbReference type="CDD" id="cd06578">
    <property type="entry name" value="HemD"/>
    <property type="match status" value="1"/>
</dbReference>
<reference evidence="13 14" key="1">
    <citation type="journal article" date="2024" name="bioRxiv">
        <title>A reference genome for Trichogramma kaykai: A tiny desert-dwelling parasitoid wasp with competing sex-ratio distorters.</title>
        <authorList>
            <person name="Culotta J."/>
            <person name="Lindsey A.R."/>
        </authorList>
    </citation>
    <scope>NUCLEOTIDE SEQUENCE [LARGE SCALE GENOMIC DNA]</scope>
    <source>
        <strain evidence="13 14">KSX58</strain>
    </source>
</reference>
<evidence type="ECO:0000256" key="5">
    <source>
        <dbReference type="ARBA" id="ARBA00023239"/>
    </source>
</evidence>
<comment type="caution">
    <text evidence="13">The sequence shown here is derived from an EMBL/GenBank/DDBJ whole genome shotgun (WGS) entry which is preliminary data.</text>
</comment>
<evidence type="ECO:0000313" key="13">
    <source>
        <dbReference type="EMBL" id="KAL3399924.1"/>
    </source>
</evidence>
<dbReference type="PANTHER" id="PTHR12390">
    <property type="entry name" value="UROPORPHYRINOGEN III SYNTHASE"/>
    <property type="match status" value="1"/>
</dbReference>
<evidence type="ECO:0000256" key="7">
    <source>
        <dbReference type="ARBA" id="ARBA00031702"/>
    </source>
</evidence>
<keyword evidence="5" id="KW-0456">Lyase</keyword>
<accession>A0ABD2X452</accession>
<dbReference type="InterPro" id="IPR039793">
    <property type="entry name" value="UROS/Hem4"/>
</dbReference>
<comment type="function">
    <text evidence="11">Catalyzes cyclization of the linear tetrapyrrole, hydroxymethylbilane, to the macrocyclic uroporphyrinogen III, the branch point for the various sub-pathways leading to the wide diversity of porphyrins. Porphyrins act as cofactors for a multitude of enzymes that perform a variety of processes within the cell such as methionine synthesis (vitamin B12) or oxygen transport (heme).</text>
</comment>
<dbReference type="InterPro" id="IPR036108">
    <property type="entry name" value="4pyrrol_syn_uPrphyn_synt_sf"/>
</dbReference>
<evidence type="ECO:0000256" key="9">
    <source>
        <dbReference type="ARBA" id="ARBA00040167"/>
    </source>
</evidence>
<dbReference type="EMBL" id="JBJJXI010000054">
    <property type="protein sequence ID" value="KAL3399924.1"/>
    <property type="molecule type" value="Genomic_DNA"/>
</dbReference>
<evidence type="ECO:0000256" key="1">
    <source>
        <dbReference type="ARBA" id="ARBA00004772"/>
    </source>
</evidence>
<comment type="catalytic activity">
    <reaction evidence="10">
        <text>hydroxymethylbilane = uroporphyrinogen III + H2O</text>
        <dbReference type="Rhea" id="RHEA:18965"/>
        <dbReference type="ChEBI" id="CHEBI:15377"/>
        <dbReference type="ChEBI" id="CHEBI:57308"/>
        <dbReference type="ChEBI" id="CHEBI:57845"/>
        <dbReference type="EC" id="4.2.1.75"/>
    </reaction>
</comment>
<keyword evidence="6" id="KW-0627">Porphyrin biosynthesis</keyword>
<name>A0ABD2X452_9HYME</name>
<evidence type="ECO:0000313" key="14">
    <source>
        <dbReference type="Proteomes" id="UP001627154"/>
    </source>
</evidence>
<dbReference type="AlphaFoldDB" id="A0ABD2X452"/>
<comment type="pathway">
    <text evidence="1">Porphyrin-containing compound metabolism; protoporphyrin-IX biosynthesis; coproporphyrinogen-III from 5-aminolevulinate: step 3/4.</text>
</comment>
<evidence type="ECO:0000256" key="2">
    <source>
        <dbReference type="ARBA" id="ARBA00008133"/>
    </source>
</evidence>
<dbReference type="FunFam" id="3.40.50.10090:FF:000003">
    <property type="entry name" value="uroporphyrinogen-III synthase"/>
    <property type="match status" value="1"/>
</dbReference>
<comment type="similarity">
    <text evidence="2">Belongs to the uroporphyrinogen-III synthase family.</text>
</comment>
<sequence length="260" mass="28634">MTTKNKETLVVLCMGVSGETENSENRYEHLLIDNGYKCDVLQVLQFEFVNLDELQNRLSRSDSYSGLVLTSPRAVAALAASKAKNPLCVKSWIEKSTFCIGHATGNTAKEDVGLLNILGSESGNAKNLADYIITKMDKTQKPLLLPCSDIARDTIPKMLTKEEIGIEKIVVYKTKAHESLKESFASKLAKHPDVLVFYSPSIVEHLVSIKGNDIRAFENFKNIAIGPVTEQAMLNVGIKVDGVLEKPEPLALIQVLEKIC</sequence>
<dbReference type="GO" id="GO:0006785">
    <property type="term" value="P:heme B biosynthetic process"/>
    <property type="evidence" value="ECO:0007669"/>
    <property type="project" value="UniProtKB-ARBA"/>
</dbReference>
<protein>
    <recommendedName>
        <fullName evidence="9">Uroporphyrinogen-III synthase</fullName>
        <ecNumber evidence="3">4.2.1.75</ecNumber>
    </recommendedName>
    <alternativeName>
        <fullName evidence="8">Hydroxymethylbilane hydrolyase [cyclizing]</fullName>
    </alternativeName>
    <alternativeName>
        <fullName evidence="7">Uroporphyrinogen-III cosynthase</fullName>
    </alternativeName>
</protein>
<keyword evidence="4" id="KW-0350">Heme biosynthesis</keyword>
<dbReference type="SUPFAM" id="SSF69618">
    <property type="entry name" value="HemD-like"/>
    <property type="match status" value="1"/>
</dbReference>
<dbReference type="EC" id="4.2.1.75" evidence="3"/>
<feature type="domain" description="Tetrapyrrole biosynthesis uroporphyrinogen III synthase" evidence="12">
    <location>
        <begin position="27"/>
        <end position="254"/>
    </location>
</feature>
<evidence type="ECO:0000256" key="8">
    <source>
        <dbReference type="ARBA" id="ARBA00032649"/>
    </source>
</evidence>